<dbReference type="AlphaFoldDB" id="A0A158RAV5"/>
<organism evidence="3">
    <name type="scientific">Thelazia callipaeda</name>
    <name type="common">Oriental eyeworm</name>
    <name type="synonym">Parasitic nematode</name>
    <dbReference type="NCBI Taxonomy" id="103827"/>
    <lineage>
        <taxon>Eukaryota</taxon>
        <taxon>Metazoa</taxon>
        <taxon>Ecdysozoa</taxon>
        <taxon>Nematoda</taxon>
        <taxon>Chromadorea</taxon>
        <taxon>Rhabditida</taxon>
        <taxon>Spirurina</taxon>
        <taxon>Spiruromorpha</taxon>
        <taxon>Thelazioidea</taxon>
        <taxon>Thelaziidae</taxon>
        <taxon>Thelazia</taxon>
    </lineage>
</organism>
<evidence type="ECO:0000313" key="1">
    <source>
        <dbReference type="EMBL" id="VDM96179.1"/>
    </source>
</evidence>
<sequence>MRLRNLQMTDTLSRKQFQCSNETEIHCFLSPSSRYGVHIIRSDVPDFRPLETHFYYYHFIVYDFILDTVTEYTSTCGPLKRFHRFYFLNDTTGILVDFSRNNGSVTQNVIQFSHVNQSVTCEYACVWDFNVDDMLYETDNTRLIASTALMEYNNITHLPLLGEKDHYTDIFARFVPANPFQFYTHFCEKMIKINNEEICQQALQTSDCELLRESRGSIDNRFYPIINGTSLYFIMRIETVESLSRLLLLTLF</sequence>
<dbReference type="OrthoDB" id="5852040at2759"/>
<protein>
    <submittedName>
        <fullName evidence="1 3">Uncharacterized protein</fullName>
    </submittedName>
</protein>
<reference evidence="1 2" key="2">
    <citation type="submission" date="2018-11" db="EMBL/GenBank/DDBJ databases">
        <authorList>
            <consortium name="Pathogen Informatics"/>
        </authorList>
    </citation>
    <scope>NUCLEOTIDE SEQUENCE [LARGE SCALE GENOMIC DNA]</scope>
</reference>
<dbReference type="Proteomes" id="UP000276776">
    <property type="component" value="Unassembled WGS sequence"/>
</dbReference>
<dbReference type="WBParaSite" id="TCLT_0000098201-mRNA-1">
    <property type="protein sequence ID" value="TCLT_0000098201-mRNA-1"/>
    <property type="gene ID" value="TCLT_0000098201"/>
</dbReference>
<dbReference type="OMA" id="HRFYFLN"/>
<gene>
    <name evidence="1" type="ORF">TCLT_LOCUS983</name>
</gene>
<reference evidence="3" key="1">
    <citation type="submission" date="2016-04" db="UniProtKB">
        <authorList>
            <consortium name="WormBaseParasite"/>
        </authorList>
    </citation>
    <scope>IDENTIFICATION</scope>
</reference>
<evidence type="ECO:0000313" key="2">
    <source>
        <dbReference type="Proteomes" id="UP000276776"/>
    </source>
</evidence>
<keyword evidence="2" id="KW-1185">Reference proteome</keyword>
<dbReference type="EMBL" id="UYYF01000098">
    <property type="protein sequence ID" value="VDM96179.1"/>
    <property type="molecule type" value="Genomic_DNA"/>
</dbReference>
<evidence type="ECO:0000313" key="3">
    <source>
        <dbReference type="WBParaSite" id="TCLT_0000098201-mRNA-1"/>
    </source>
</evidence>
<proteinExistence type="predicted"/>
<accession>A0A158RAV5</accession>
<name>A0A158RAV5_THECL</name>